<dbReference type="SUPFAM" id="SSF56672">
    <property type="entry name" value="DNA/RNA polymerases"/>
    <property type="match status" value="1"/>
</dbReference>
<organism evidence="2 3">
    <name type="scientific">Sporomusa acidovorans (strain ATCC 49682 / DSM 3132 / Mol)</name>
    <dbReference type="NCBI Taxonomy" id="1123286"/>
    <lineage>
        <taxon>Bacteria</taxon>
        <taxon>Bacillati</taxon>
        <taxon>Bacillota</taxon>
        <taxon>Negativicutes</taxon>
        <taxon>Selenomonadales</taxon>
        <taxon>Sporomusaceae</taxon>
        <taxon>Sporomusa</taxon>
    </lineage>
</organism>
<reference evidence="2" key="1">
    <citation type="submission" date="2024-05" db="EMBL/GenBank/DDBJ databases">
        <title>Isolation and characterization of Sporomusa carbonis sp. nov., a carboxydotrophic hydrogenogen in the genus of Sporomusa isolated from a charcoal burning pile.</title>
        <authorList>
            <person name="Boeer T."/>
            <person name="Rosenbaum F."/>
            <person name="Eysell L."/>
            <person name="Mueller V."/>
            <person name="Daniel R."/>
            <person name="Poehlein A."/>
        </authorList>
    </citation>
    <scope>NUCLEOTIDE SEQUENCE [LARGE SCALE GENOMIC DNA]</scope>
    <source>
        <strain evidence="2">DSM 3132</strain>
    </source>
</reference>
<feature type="domain" description="Reverse transcriptase" evidence="1">
    <location>
        <begin position="1"/>
        <end position="230"/>
    </location>
</feature>
<dbReference type="PANTHER" id="PTHR34047:SF8">
    <property type="entry name" value="PROTEIN YKFC"/>
    <property type="match status" value="1"/>
</dbReference>
<dbReference type="PANTHER" id="PTHR34047">
    <property type="entry name" value="NUCLEAR INTRON MATURASE 1, MITOCHONDRIAL-RELATED"/>
    <property type="match status" value="1"/>
</dbReference>
<gene>
    <name evidence="2" type="primary">ltrA_2</name>
    <name evidence="2" type="ORF">SPACI_034960</name>
</gene>
<protein>
    <submittedName>
        <fullName evidence="2">Group II intron-encoded protein LtrA</fullName>
    </submittedName>
</protein>
<proteinExistence type="predicted"/>
<evidence type="ECO:0000313" key="2">
    <source>
        <dbReference type="EMBL" id="XFO73410.1"/>
    </source>
</evidence>
<dbReference type="InterPro" id="IPR043502">
    <property type="entry name" value="DNA/RNA_pol_sf"/>
</dbReference>
<dbReference type="EMBL" id="CP155571">
    <property type="protein sequence ID" value="XFO73410.1"/>
    <property type="molecule type" value="Genomic_DNA"/>
</dbReference>
<evidence type="ECO:0000259" key="1">
    <source>
        <dbReference type="PROSITE" id="PS50878"/>
    </source>
</evidence>
<dbReference type="Pfam" id="PF00078">
    <property type="entry name" value="RVT_1"/>
    <property type="match status" value="1"/>
</dbReference>
<sequence length="248" mass="28888">MRKLGIPTATDRVVQECVRMILEPILEAQFFPHSYGFRPYRDTAMAMARTTTLVHNTGHSWVVEGDIKQYFDTINHTKLIKQLWHMGIRDCRVLMIIKQMLKAGVMNEVTVNPMGTQQGGIISPLLANVYLNSFDWFIAKSWENKHTKTHYAYTRGRMRALKLRSRLKPAYLIRYCDDWVLITDTKGNAEKWKQIIQRKLAAQFKLTLSEEKTKLTNLRKKSIDFLGFTYKYGVLSTTIKRLPKSSPR</sequence>
<dbReference type="InterPro" id="IPR000477">
    <property type="entry name" value="RT_dom"/>
</dbReference>
<dbReference type="Proteomes" id="UP000216052">
    <property type="component" value="Chromosome"/>
</dbReference>
<dbReference type="InterPro" id="IPR051083">
    <property type="entry name" value="GrpII_Intron_Splice-Mob/Def"/>
</dbReference>
<dbReference type="CDD" id="cd01651">
    <property type="entry name" value="RT_G2_intron"/>
    <property type="match status" value="1"/>
</dbReference>
<dbReference type="PROSITE" id="PS50878">
    <property type="entry name" value="RT_POL"/>
    <property type="match status" value="1"/>
</dbReference>
<evidence type="ECO:0000313" key="3">
    <source>
        <dbReference type="Proteomes" id="UP000216052"/>
    </source>
</evidence>
<keyword evidence="3" id="KW-1185">Reference proteome</keyword>
<accession>A0ABZ3J5B7</accession>
<name>A0ABZ3J5B7_SPOA4</name>